<dbReference type="CDD" id="cd07512">
    <property type="entry name" value="HAD_PGPase"/>
    <property type="match status" value="1"/>
</dbReference>
<dbReference type="Pfam" id="PF13419">
    <property type="entry name" value="HAD_2"/>
    <property type="match status" value="1"/>
</dbReference>
<dbReference type="InterPro" id="IPR023214">
    <property type="entry name" value="HAD_sf"/>
</dbReference>
<keyword evidence="9 10" id="KW-0119">Carbohydrate metabolism</keyword>
<dbReference type="Proteomes" id="UP000584824">
    <property type="component" value="Unassembled WGS sequence"/>
</dbReference>
<dbReference type="InterPro" id="IPR036412">
    <property type="entry name" value="HAD-like_sf"/>
</dbReference>
<evidence type="ECO:0000256" key="9">
    <source>
        <dbReference type="ARBA" id="ARBA00023277"/>
    </source>
</evidence>
<keyword evidence="6 10" id="KW-0479">Metal-binding</keyword>
<reference evidence="11 12" key="1">
    <citation type="submission" date="2020-08" db="EMBL/GenBank/DDBJ databases">
        <title>Genomic Encyclopedia of Type Strains, Phase IV (KMG-IV): sequencing the most valuable type-strain genomes for metagenomic binning, comparative biology and taxonomic classification.</title>
        <authorList>
            <person name="Goeker M."/>
        </authorList>
    </citation>
    <scope>NUCLEOTIDE SEQUENCE [LARGE SCALE GENOMIC DNA]</scope>
    <source>
        <strain evidence="11 12">DSM 26385</strain>
    </source>
</reference>
<dbReference type="InterPro" id="IPR006439">
    <property type="entry name" value="HAD-SF_hydro_IA"/>
</dbReference>
<evidence type="ECO:0000256" key="4">
    <source>
        <dbReference type="ARBA" id="ARBA00006171"/>
    </source>
</evidence>
<comment type="cofactor">
    <cofactor evidence="2 10">
        <name>Mg(2+)</name>
        <dbReference type="ChEBI" id="CHEBI:18420"/>
    </cofactor>
</comment>
<evidence type="ECO:0000256" key="5">
    <source>
        <dbReference type="ARBA" id="ARBA00013078"/>
    </source>
</evidence>
<accession>A0A7W6K3S2</accession>
<dbReference type="NCBIfam" id="TIGR01549">
    <property type="entry name" value="HAD-SF-IA-v1"/>
    <property type="match status" value="1"/>
</dbReference>
<dbReference type="Gene3D" id="3.40.50.1000">
    <property type="entry name" value="HAD superfamily/HAD-like"/>
    <property type="match status" value="1"/>
</dbReference>
<dbReference type="EMBL" id="JACIDU010000007">
    <property type="protein sequence ID" value="MBB4103502.1"/>
    <property type="molecule type" value="Genomic_DNA"/>
</dbReference>
<comment type="similarity">
    <text evidence="4 10">Belongs to the HAD-like hydrolase superfamily. CbbY/CbbZ/Gph/YieH family.</text>
</comment>
<dbReference type="InterPro" id="IPR023198">
    <property type="entry name" value="PGP-like_dom2"/>
</dbReference>
<protein>
    <recommendedName>
        <fullName evidence="5 10">Phosphoglycolate phosphatase</fullName>
        <shortName evidence="10">PGP</shortName>
        <shortName evidence="10">PGPase</shortName>
        <ecNumber evidence="5 10">3.1.3.18</ecNumber>
    </recommendedName>
</protein>
<keyword evidence="8 10" id="KW-0460">Magnesium</keyword>
<dbReference type="SFLD" id="SFLDS00003">
    <property type="entry name" value="Haloacid_Dehalogenase"/>
    <property type="match status" value="1"/>
</dbReference>
<comment type="catalytic activity">
    <reaction evidence="1 10">
        <text>2-phosphoglycolate + H2O = glycolate + phosphate</text>
        <dbReference type="Rhea" id="RHEA:14369"/>
        <dbReference type="ChEBI" id="CHEBI:15377"/>
        <dbReference type="ChEBI" id="CHEBI:29805"/>
        <dbReference type="ChEBI" id="CHEBI:43474"/>
        <dbReference type="ChEBI" id="CHEBI:58033"/>
        <dbReference type="EC" id="3.1.3.18"/>
    </reaction>
</comment>
<comment type="function">
    <text evidence="10">Specifically catalyzes the dephosphorylation of 2-phosphoglycolate. Is involved in the dissimilation of the intracellular 2-phosphoglycolate formed during the DNA repair of 3'-phosphoglycolate ends, a major class of DNA lesions induced by oxidative stress.</text>
</comment>
<dbReference type="GO" id="GO:0006281">
    <property type="term" value="P:DNA repair"/>
    <property type="evidence" value="ECO:0007669"/>
    <property type="project" value="TreeGrafter"/>
</dbReference>
<keyword evidence="12" id="KW-1185">Reference proteome</keyword>
<evidence type="ECO:0000256" key="1">
    <source>
        <dbReference type="ARBA" id="ARBA00000830"/>
    </source>
</evidence>
<comment type="pathway">
    <text evidence="3 10">Organic acid metabolism; glycolate biosynthesis; glycolate from 2-phosphoglycolate: step 1/1.</text>
</comment>
<dbReference type="GO" id="GO:0046872">
    <property type="term" value="F:metal ion binding"/>
    <property type="evidence" value="ECO:0007669"/>
    <property type="project" value="UniProtKB-KW"/>
</dbReference>
<evidence type="ECO:0000256" key="10">
    <source>
        <dbReference type="HAMAP-Rule" id="MF_00495"/>
    </source>
</evidence>
<organism evidence="11 12">
    <name type="scientific">Allorhizobium borbori</name>
    <dbReference type="NCBI Taxonomy" id="485907"/>
    <lineage>
        <taxon>Bacteria</taxon>
        <taxon>Pseudomonadati</taxon>
        <taxon>Pseudomonadota</taxon>
        <taxon>Alphaproteobacteria</taxon>
        <taxon>Hyphomicrobiales</taxon>
        <taxon>Rhizobiaceae</taxon>
        <taxon>Rhizobium/Agrobacterium group</taxon>
        <taxon>Allorhizobium</taxon>
    </lineage>
</organism>
<dbReference type="GO" id="GO:0005829">
    <property type="term" value="C:cytosol"/>
    <property type="evidence" value="ECO:0007669"/>
    <property type="project" value="TreeGrafter"/>
</dbReference>
<comment type="caution">
    <text evidence="11">The sequence shown here is derived from an EMBL/GenBank/DDBJ whole genome shotgun (WGS) entry which is preliminary data.</text>
</comment>
<dbReference type="EC" id="3.1.3.18" evidence="5 10"/>
<evidence type="ECO:0000256" key="2">
    <source>
        <dbReference type="ARBA" id="ARBA00001946"/>
    </source>
</evidence>
<dbReference type="SUPFAM" id="SSF56784">
    <property type="entry name" value="HAD-like"/>
    <property type="match status" value="1"/>
</dbReference>
<dbReference type="GO" id="GO:0005975">
    <property type="term" value="P:carbohydrate metabolic process"/>
    <property type="evidence" value="ECO:0007669"/>
    <property type="project" value="InterPro"/>
</dbReference>
<dbReference type="SFLD" id="SFLDG01129">
    <property type="entry name" value="C1.5:_HAD__Beta-PGM__Phosphata"/>
    <property type="match status" value="1"/>
</dbReference>
<evidence type="ECO:0000256" key="6">
    <source>
        <dbReference type="ARBA" id="ARBA00022723"/>
    </source>
</evidence>
<dbReference type="UniPathway" id="UPA00865">
    <property type="reaction ID" value="UER00834"/>
</dbReference>
<name>A0A7W6K3S2_9HYPH</name>
<proteinExistence type="inferred from homology"/>
<dbReference type="InterPro" id="IPR050155">
    <property type="entry name" value="HAD-like_hydrolase_sf"/>
</dbReference>
<feature type="binding site" evidence="10">
    <location>
        <position position="175"/>
    </location>
    <ligand>
        <name>Mg(2+)</name>
        <dbReference type="ChEBI" id="CHEBI:18420"/>
    </ligand>
</feature>
<dbReference type="InterPro" id="IPR037512">
    <property type="entry name" value="PGPase_prok"/>
</dbReference>
<evidence type="ECO:0000256" key="7">
    <source>
        <dbReference type="ARBA" id="ARBA00022801"/>
    </source>
</evidence>
<feature type="binding site" evidence="10">
    <location>
        <position position="13"/>
    </location>
    <ligand>
        <name>Mg(2+)</name>
        <dbReference type="ChEBI" id="CHEBI:18420"/>
    </ligand>
</feature>
<gene>
    <name evidence="11" type="ORF">GGQ66_002060</name>
</gene>
<dbReference type="GO" id="GO:0046295">
    <property type="term" value="P:glycolate biosynthetic process"/>
    <property type="evidence" value="ECO:0007669"/>
    <property type="project" value="UniProtKB-UniRule"/>
</dbReference>
<dbReference type="InterPro" id="IPR041492">
    <property type="entry name" value="HAD_2"/>
</dbReference>
<evidence type="ECO:0000256" key="3">
    <source>
        <dbReference type="ARBA" id="ARBA00004818"/>
    </source>
</evidence>
<dbReference type="AlphaFoldDB" id="A0A7W6K3S2"/>
<evidence type="ECO:0000313" key="12">
    <source>
        <dbReference type="Proteomes" id="UP000584824"/>
    </source>
</evidence>
<dbReference type="GO" id="GO:0008967">
    <property type="term" value="F:phosphoglycolate phosphatase activity"/>
    <property type="evidence" value="ECO:0007669"/>
    <property type="project" value="UniProtKB-UniRule"/>
</dbReference>
<evidence type="ECO:0000313" key="11">
    <source>
        <dbReference type="EMBL" id="MBB4103502.1"/>
    </source>
</evidence>
<dbReference type="PANTHER" id="PTHR43434:SF1">
    <property type="entry name" value="PHOSPHOGLYCOLATE PHOSPHATASE"/>
    <property type="match status" value="1"/>
</dbReference>
<dbReference type="HAMAP" id="MF_00495">
    <property type="entry name" value="GPH_hydrolase_bact"/>
    <property type="match status" value="1"/>
</dbReference>
<feature type="active site" description="Nucleophile" evidence="10">
    <location>
        <position position="13"/>
    </location>
</feature>
<dbReference type="PANTHER" id="PTHR43434">
    <property type="entry name" value="PHOSPHOGLYCOLATE PHOSPHATASE"/>
    <property type="match status" value="1"/>
</dbReference>
<feature type="binding site" evidence="10">
    <location>
        <position position="15"/>
    </location>
    <ligand>
        <name>Mg(2+)</name>
        <dbReference type="ChEBI" id="CHEBI:18420"/>
    </ligand>
</feature>
<evidence type="ECO:0000256" key="8">
    <source>
        <dbReference type="ARBA" id="ARBA00022842"/>
    </source>
</evidence>
<sequence>MSHDTTAPLVIFDLDGTLIDTSPDLVASLNHTIAAEGLEPVTYDDLTHLVGQGVHMMITRAYAMRERALDEETRARLFNRFMDFYLGTMPGASKPYAGVLDALDRLEGAGMKLAVCTNKIESLTFPLLEKLGLKDRFGTITGGDTFAWRKPDARHILGTIEKAGASASRSIMIGDSVNDIAAAKNAAIPSIAVPFGYSDVPVATLDPSIIISHYDELTPALVTRLIGG</sequence>
<dbReference type="Gene3D" id="1.10.150.240">
    <property type="entry name" value="Putative phosphatase, domain 2"/>
    <property type="match status" value="1"/>
</dbReference>
<keyword evidence="7 10" id="KW-0378">Hydrolase</keyword>